<protein>
    <recommendedName>
        <fullName evidence="1">AAA domain-containing protein</fullName>
    </recommendedName>
</protein>
<dbReference type="STRING" id="337097.BHF71_02525"/>
<dbReference type="EMBL" id="MIJF01000035">
    <property type="protein sequence ID" value="OEF99077.1"/>
    <property type="molecule type" value="Genomic_DNA"/>
</dbReference>
<evidence type="ECO:0000259" key="1">
    <source>
        <dbReference type="Pfam" id="PF13614"/>
    </source>
</evidence>
<name>A0A1D2YTR5_9BACI</name>
<dbReference type="Proteomes" id="UP000243739">
    <property type="component" value="Unassembled WGS sequence"/>
</dbReference>
<dbReference type="Pfam" id="PF13614">
    <property type="entry name" value="AAA_31"/>
    <property type="match status" value="1"/>
</dbReference>
<accession>A0A1D2YTR5</accession>
<feature type="domain" description="AAA" evidence="1">
    <location>
        <begin position="87"/>
        <end position="251"/>
    </location>
</feature>
<proteinExistence type="predicted"/>
<dbReference type="InterPro" id="IPR025669">
    <property type="entry name" value="AAA_dom"/>
</dbReference>
<keyword evidence="3" id="KW-1185">Reference proteome</keyword>
<comment type="caution">
    <text evidence="2">The sequence shown here is derived from an EMBL/GenBank/DDBJ whole genome shotgun (WGS) entry which is preliminary data.</text>
</comment>
<dbReference type="InterPro" id="IPR027417">
    <property type="entry name" value="P-loop_NTPase"/>
</dbReference>
<dbReference type="Gene3D" id="3.40.50.10850">
    <property type="entry name" value="Ntrc-like two-domain protein"/>
    <property type="match status" value="1"/>
</dbReference>
<dbReference type="SUPFAM" id="SSF52540">
    <property type="entry name" value="P-loop containing nucleoside triphosphate hydrolases"/>
    <property type="match status" value="1"/>
</dbReference>
<dbReference type="PANTHER" id="PTHR13696">
    <property type="entry name" value="P-LOOP CONTAINING NUCLEOSIDE TRIPHOSPHATE HYDROLASE"/>
    <property type="match status" value="1"/>
</dbReference>
<sequence length="325" mass="37738">MLERYLKTNRDIDILLIDPELVPDERLITGIDVIILLEELDHLNEESAFPTILKYQPLNQLISRIFSIYLENHDKAKKKFLGKKRTTVLSVYSALGGSGKTTLAVNLVKTLTTIEKNVFYLNLEYLGSTEFLFSSKRSNDFAKLLYYLKTNQEQLVSKIEALKKYDLNLKVDYFEHFSYPEEIQEMSKNDIEILIDALVNIGNYDYIIIDLDSSLNERIIGSMNKSNYVLWLLLDDIIGLQKTTILLNQLKNTFNSEYQDFYRKISFILNKFLGQDTKNDITDFGFQLNGYLPYIPDWKTITDGQQLTNQKAYSDQVLNLIKALI</sequence>
<reference evidence="2 3" key="1">
    <citation type="submission" date="2016-09" db="EMBL/GenBank/DDBJ databases">
        <title>Draft genome sequence for the type strain of Vulcanibacillus modesticaldus BR, a strictly anaerobic, moderately thermophilic, and nitrate-reducing bacterium from deep sea-hydrothermal vents of the Mid-Atlantic Ridge.</title>
        <authorList>
            <person name="Abin C.A."/>
            <person name="Hollibaugh J.T."/>
        </authorList>
    </citation>
    <scope>NUCLEOTIDE SEQUENCE [LARGE SCALE GENOMIC DNA]</scope>
    <source>
        <strain evidence="2 3">BR</strain>
    </source>
</reference>
<dbReference type="PANTHER" id="PTHR13696:SF99">
    <property type="entry name" value="COBYRINIC ACID AC-DIAMIDE SYNTHASE"/>
    <property type="match status" value="1"/>
</dbReference>
<dbReference type="Gene3D" id="3.40.50.300">
    <property type="entry name" value="P-loop containing nucleotide triphosphate hydrolases"/>
    <property type="match status" value="1"/>
</dbReference>
<organism evidence="2 3">
    <name type="scientific">Vulcanibacillus modesticaldus</name>
    <dbReference type="NCBI Taxonomy" id="337097"/>
    <lineage>
        <taxon>Bacteria</taxon>
        <taxon>Bacillati</taxon>
        <taxon>Bacillota</taxon>
        <taxon>Bacilli</taxon>
        <taxon>Bacillales</taxon>
        <taxon>Bacillaceae</taxon>
        <taxon>Vulcanibacillus</taxon>
    </lineage>
</organism>
<dbReference type="InterPro" id="IPR050678">
    <property type="entry name" value="DNA_Partitioning_ATPase"/>
</dbReference>
<evidence type="ECO:0000313" key="3">
    <source>
        <dbReference type="Proteomes" id="UP000243739"/>
    </source>
</evidence>
<dbReference type="AlphaFoldDB" id="A0A1D2YTR5"/>
<gene>
    <name evidence="2" type="ORF">BHF71_02525</name>
</gene>
<evidence type="ECO:0000313" key="2">
    <source>
        <dbReference type="EMBL" id="OEF99077.1"/>
    </source>
</evidence>